<proteinExistence type="inferred from homology"/>
<comment type="similarity">
    <text evidence="1">Belongs to the pseudomonas-type ThrB family.</text>
</comment>
<dbReference type="EMBL" id="PZZN01000001">
    <property type="protein sequence ID" value="PTM47420.1"/>
    <property type="molecule type" value="Genomic_DNA"/>
</dbReference>
<dbReference type="PANTHER" id="PTHR21064">
    <property type="entry name" value="AMINOGLYCOSIDE PHOSPHOTRANSFERASE DOMAIN-CONTAINING PROTEIN-RELATED"/>
    <property type="match status" value="1"/>
</dbReference>
<organism evidence="3 4">
    <name type="scientific">Sphingomonas aerolata</name>
    <dbReference type="NCBI Taxonomy" id="185951"/>
    <lineage>
        <taxon>Bacteria</taxon>
        <taxon>Pseudomonadati</taxon>
        <taxon>Pseudomonadota</taxon>
        <taxon>Alphaproteobacteria</taxon>
        <taxon>Sphingomonadales</taxon>
        <taxon>Sphingomonadaceae</taxon>
        <taxon>Sphingomonas</taxon>
    </lineage>
</organism>
<gene>
    <name evidence="3" type="ORF">C8J24_0817</name>
</gene>
<dbReference type="Pfam" id="PF01636">
    <property type="entry name" value="APH"/>
    <property type="match status" value="1"/>
</dbReference>
<evidence type="ECO:0000313" key="3">
    <source>
        <dbReference type="EMBL" id="PTM47420.1"/>
    </source>
</evidence>
<evidence type="ECO:0000313" key="4">
    <source>
        <dbReference type="Proteomes" id="UP000240996"/>
    </source>
</evidence>
<keyword evidence="3" id="KW-0418">Kinase</keyword>
<dbReference type="GO" id="GO:0004413">
    <property type="term" value="F:homoserine kinase activity"/>
    <property type="evidence" value="ECO:0007669"/>
    <property type="project" value="TreeGrafter"/>
</dbReference>
<keyword evidence="4" id="KW-1185">Reference proteome</keyword>
<dbReference type="InterPro" id="IPR002575">
    <property type="entry name" value="Aminoglycoside_PTrfase"/>
</dbReference>
<comment type="caution">
    <text evidence="3">The sequence shown here is derived from an EMBL/GenBank/DDBJ whole genome shotgun (WGS) entry which is preliminary data.</text>
</comment>
<reference evidence="3 4" key="1">
    <citation type="submission" date="2018-04" db="EMBL/GenBank/DDBJ databases">
        <title>Genomic Encyclopedia of Type Strains, Phase III (KMG-III): the genomes of soil and plant-associated and newly described type strains.</title>
        <authorList>
            <person name="Whitman W."/>
        </authorList>
    </citation>
    <scope>NUCLEOTIDE SEQUENCE [LARGE SCALE GENOMIC DNA]</scope>
    <source>
        <strain evidence="3 4">NW12</strain>
    </source>
</reference>
<dbReference type="AlphaFoldDB" id="A0A2T4YUD9"/>
<evidence type="ECO:0000259" key="2">
    <source>
        <dbReference type="Pfam" id="PF01636"/>
    </source>
</evidence>
<feature type="domain" description="Aminoglycoside phosphotransferase" evidence="2">
    <location>
        <begin position="67"/>
        <end position="287"/>
    </location>
</feature>
<protein>
    <submittedName>
        <fullName evidence="3">Ser/Thr protein kinase RdoA (MazF antagonist)</fullName>
    </submittedName>
</protein>
<dbReference type="Gene3D" id="3.90.1200.10">
    <property type="match status" value="1"/>
</dbReference>
<dbReference type="GO" id="GO:0009088">
    <property type="term" value="P:threonine biosynthetic process"/>
    <property type="evidence" value="ECO:0007669"/>
    <property type="project" value="TreeGrafter"/>
</dbReference>
<name>A0A2T4YUD9_9SPHN</name>
<dbReference type="InterPro" id="IPR011009">
    <property type="entry name" value="Kinase-like_dom_sf"/>
</dbReference>
<keyword evidence="3" id="KW-0808">Transferase</keyword>
<sequence>MTDAGAMSGAGSPAAHLVHGMGTDMAAPSWPAITAEEAATVVAQFPAAGRLARVHWHSPRPFSAAALIETGQGMFLLKRHHRRLRTPDQLGAEHRFIAHLRPHIAVPEVMTLAASDSGALARGDWTYELHRKAAGVDLYRDRPSWTPFLSLAQARAAGVALARLHRASQGFDAPARPPQPLVASFTILPDPDPIAATERYIAARPALAAFLARRPWRREFTSLFSVLGDGLQPRLAAQPALWTHNDWHPSNLLWEEEDVRTVIDFGLADRTCALHDLAIALERSGVAWLALGQGADATIGQPEAACALLAGYAATTAFGAEDGATLVRLLPLVHLEFALSEVAYFAGVLGDMSAAALAWDGYLIGHAAWFLSEPGQAFLRRIADAEHGA</sequence>
<dbReference type="SUPFAM" id="SSF56112">
    <property type="entry name" value="Protein kinase-like (PK-like)"/>
    <property type="match status" value="1"/>
</dbReference>
<dbReference type="Proteomes" id="UP000240996">
    <property type="component" value="Unassembled WGS sequence"/>
</dbReference>
<accession>A0A2T4YUD9</accession>
<evidence type="ECO:0000256" key="1">
    <source>
        <dbReference type="ARBA" id="ARBA00038240"/>
    </source>
</evidence>
<dbReference type="InterPro" id="IPR050249">
    <property type="entry name" value="Pseudomonas-type_ThrB"/>
</dbReference>
<dbReference type="PANTHER" id="PTHR21064:SF6">
    <property type="entry name" value="AMINOGLYCOSIDE PHOSPHOTRANSFERASE DOMAIN-CONTAINING PROTEIN"/>
    <property type="match status" value="1"/>
</dbReference>